<protein>
    <recommendedName>
        <fullName evidence="4">Peptidase S1 domain-containing protein</fullName>
    </recommendedName>
</protein>
<reference evidence="5" key="1">
    <citation type="submission" date="2023-03" db="EMBL/GenBank/DDBJ databases">
        <title>Chromosome-level genomes of two armyworms, Mythimna separata and Mythimna loreyi, provide insights into the biosynthesis and reception of sex pheromones.</title>
        <authorList>
            <person name="Zhao H."/>
        </authorList>
    </citation>
    <scope>NUCLEOTIDE SEQUENCE</scope>
    <source>
        <strain evidence="5">BeijingLab</strain>
        <tissue evidence="5">Pupa</tissue>
    </source>
</reference>
<organism evidence="5 6">
    <name type="scientific">Mythimna separata</name>
    <name type="common">Oriental armyworm</name>
    <name type="synonym">Pseudaletia separata</name>
    <dbReference type="NCBI Taxonomy" id="271217"/>
    <lineage>
        <taxon>Eukaryota</taxon>
        <taxon>Metazoa</taxon>
        <taxon>Ecdysozoa</taxon>
        <taxon>Arthropoda</taxon>
        <taxon>Hexapoda</taxon>
        <taxon>Insecta</taxon>
        <taxon>Pterygota</taxon>
        <taxon>Neoptera</taxon>
        <taxon>Endopterygota</taxon>
        <taxon>Lepidoptera</taxon>
        <taxon>Glossata</taxon>
        <taxon>Ditrysia</taxon>
        <taxon>Noctuoidea</taxon>
        <taxon>Noctuidae</taxon>
        <taxon>Noctuinae</taxon>
        <taxon>Hadenini</taxon>
        <taxon>Mythimna</taxon>
    </lineage>
</organism>
<dbReference type="InterPro" id="IPR001314">
    <property type="entry name" value="Peptidase_S1A"/>
</dbReference>
<dbReference type="SUPFAM" id="SSF50494">
    <property type="entry name" value="Trypsin-like serine proteases"/>
    <property type="match status" value="1"/>
</dbReference>
<dbReference type="InterPro" id="IPR033116">
    <property type="entry name" value="TRYPSIN_SER"/>
</dbReference>
<dbReference type="InterPro" id="IPR018114">
    <property type="entry name" value="TRYPSIN_HIS"/>
</dbReference>
<keyword evidence="2" id="KW-0645">Protease</keyword>
<comment type="caution">
    <text evidence="5">The sequence shown here is derived from an EMBL/GenBank/DDBJ whole genome shotgun (WGS) entry which is preliminary data.</text>
</comment>
<keyword evidence="2" id="KW-0720">Serine protease</keyword>
<dbReference type="InterPro" id="IPR043504">
    <property type="entry name" value="Peptidase_S1_PA_chymotrypsin"/>
</dbReference>
<keyword evidence="3" id="KW-0732">Signal</keyword>
<dbReference type="InterPro" id="IPR001254">
    <property type="entry name" value="Trypsin_dom"/>
</dbReference>
<dbReference type="PROSITE" id="PS00134">
    <property type="entry name" value="TRYPSIN_HIS"/>
    <property type="match status" value="1"/>
</dbReference>
<feature type="signal peptide" evidence="3">
    <location>
        <begin position="1"/>
        <end position="22"/>
    </location>
</feature>
<dbReference type="PROSITE" id="PS00135">
    <property type="entry name" value="TRYPSIN_SER"/>
    <property type="match status" value="1"/>
</dbReference>
<dbReference type="EMBL" id="JARGEI010000030">
    <property type="protein sequence ID" value="KAJ8705375.1"/>
    <property type="molecule type" value="Genomic_DNA"/>
</dbReference>
<evidence type="ECO:0000313" key="6">
    <source>
        <dbReference type="Proteomes" id="UP001231518"/>
    </source>
</evidence>
<dbReference type="CDD" id="cd00190">
    <property type="entry name" value="Tryp_SPc"/>
    <property type="match status" value="1"/>
</dbReference>
<dbReference type="Proteomes" id="UP001231518">
    <property type="component" value="Chromosome 27"/>
</dbReference>
<dbReference type="AlphaFoldDB" id="A0AAD8DL10"/>
<dbReference type="InterPro" id="IPR051333">
    <property type="entry name" value="CLIP_Serine_Protease"/>
</dbReference>
<feature type="domain" description="Peptidase S1" evidence="4">
    <location>
        <begin position="157"/>
        <end position="381"/>
    </location>
</feature>
<accession>A0AAD8DL10</accession>
<evidence type="ECO:0000256" key="1">
    <source>
        <dbReference type="ARBA" id="ARBA00023157"/>
    </source>
</evidence>
<dbReference type="PROSITE" id="PS50240">
    <property type="entry name" value="TRYPSIN_DOM"/>
    <property type="match status" value="1"/>
</dbReference>
<evidence type="ECO:0000256" key="3">
    <source>
        <dbReference type="SAM" id="SignalP"/>
    </source>
</evidence>
<gene>
    <name evidence="5" type="ORF">PYW07_011202</name>
</gene>
<evidence type="ECO:0000313" key="5">
    <source>
        <dbReference type="EMBL" id="KAJ8705375.1"/>
    </source>
</evidence>
<proteinExistence type="predicted"/>
<dbReference type="PANTHER" id="PTHR24260:SF147">
    <property type="entry name" value="EG:BACR7A4.3 PROTEIN-RELATED"/>
    <property type="match status" value="1"/>
</dbReference>
<keyword evidence="2" id="KW-0378">Hydrolase</keyword>
<dbReference type="PANTHER" id="PTHR24260">
    <property type="match status" value="1"/>
</dbReference>
<dbReference type="PRINTS" id="PR00722">
    <property type="entry name" value="CHYMOTRYPSIN"/>
</dbReference>
<keyword evidence="1" id="KW-1015">Disulfide bond</keyword>
<dbReference type="SMART" id="SM00020">
    <property type="entry name" value="Tryp_SPc"/>
    <property type="match status" value="1"/>
</dbReference>
<evidence type="ECO:0000259" key="4">
    <source>
        <dbReference type="PROSITE" id="PS50240"/>
    </source>
</evidence>
<dbReference type="InterPro" id="IPR009003">
    <property type="entry name" value="Peptidase_S1_PA"/>
</dbReference>
<feature type="chain" id="PRO_5041928360" description="Peptidase S1 domain-containing protein" evidence="3">
    <location>
        <begin position="23"/>
        <end position="403"/>
    </location>
</feature>
<dbReference type="GO" id="GO:0004252">
    <property type="term" value="F:serine-type endopeptidase activity"/>
    <property type="evidence" value="ECO:0007669"/>
    <property type="project" value="InterPro"/>
</dbReference>
<sequence>MMAGDRCVILPCLLSFLCSVICELNLPEDTPCITVGFNGTCYNVFKCPTAAITYLYARAGYRPDRFPKFPDICSYKDDEPVVCCTDCSIDSTSYWKNKAVGPFGKLVDKEDSIAKTKCYEYFEKLPYKCQGKGNVELKKEWNEDKKCHDLEYGVYQAVGGRDAERWEFPHMALIGYGDDVESAQWLCGGSVISERFILTAAHCTSTRALGNISFAALGLLKRKYKAPSKYHDIALLETDTEIAFGKDLLPACLNIDQEFNSSAEGAGWGRLGHRQALADTLQVVNLQAFNASECAGIYQPHRHLEHGYDHEKQMCYGHHTIVIDTCEGDSGGPLLYNKDRIRCLFSVVGVTSYGKDCGILGSAGMYTRVSYYVPWIENVVWPEETEAKRKEDNLWIDKWLKLS</sequence>
<name>A0AAD8DL10_MYTSE</name>
<evidence type="ECO:0000256" key="2">
    <source>
        <dbReference type="RuleBase" id="RU363034"/>
    </source>
</evidence>
<dbReference type="Pfam" id="PF00089">
    <property type="entry name" value="Trypsin"/>
    <property type="match status" value="1"/>
</dbReference>
<dbReference type="Gene3D" id="2.40.10.10">
    <property type="entry name" value="Trypsin-like serine proteases"/>
    <property type="match status" value="4"/>
</dbReference>
<dbReference type="GO" id="GO:0006508">
    <property type="term" value="P:proteolysis"/>
    <property type="evidence" value="ECO:0007669"/>
    <property type="project" value="UniProtKB-KW"/>
</dbReference>
<keyword evidence="6" id="KW-1185">Reference proteome</keyword>